<feature type="site" description="Activates thiol group during catalysis" evidence="6">
    <location>
        <position position="177"/>
    </location>
</feature>
<accession>A0A1F5EY94</accession>
<dbReference type="GO" id="GO:0006006">
    <property type="term" value="P:glucose metabolic process"/>
    <property type="evidence" value="ECO:0007669"/>
    <property type="project" value="InterPro"/>
</dbReference>
<dbReference type="GO" id="GO:0016620">
    <property type="term" value="F:oxidoreductase activity, acting on the aldehyde or oxo group of donors, NAD or NADP as acceptor"/>
    <property type="evidence" value="ECO:0007669"/>
    <property type="project" value="InterPro"/>
</dbReference>
<dbReference type="FunFam" id="3.30.360.10:FF:000002">
    <property type="entry name" value="Glyceraldehyde-3-phosphate dehydrogenase"/>
    <property type="match status" value="1"/>
</dbReference>
<reference evidence="10 11" key="1">
    <citation type="journal article" date="2016" name="Nat. Commun.">
        <title>Thousands of microbial genomes shed light on interconnected biogeochemical processes in an aquifer system.</title>
        <authorList>
            <person name="Anantharaman K."/>
            <person name="Brown C.T."/>
            <person name="Hug L.A."/>
            <person name="Sharon I."/>
            <person name="Castelle C.J."/>
            <person name="Probst A.J."/>
            <person name="Thomas B.C."/>
            <person name="Singh A."/>
            <person name="Wilkins M.J."/>
            <person name="Karaoz U."/>
            <person name="Brodie E.L."/>
            <person name="Williams K.H."/>
            <person name="Hubbard S.S."/>
            <person name="Banfield J.F."/>
        </authorList>
    </citation>
    <scope>NUCLEOTIDE SEQUENCE [LARGE SCALE GENOMIC DNA]</scope>
</reference>
<dbReference type="EC" id="1.2.1.-" evidence="8"/>
<dbReference type="PANTHER" id="PTHR43148">
    <property type="entry name" value="GLYCERALDEHYDE-3-PHOSPHATE DEHYDROGENASE 2"/>
    <property type="match status" value="1"/>
</dbReference>
<feature type="binding site" evidence="4">
    <location>
        <begin position="208"/>
        <end position="209"/>
    </location>
    <ligand>
        <name>D-glyceraldehyde 3-phosphate</name>
        <dbReference type="ChEBI" id="CHEBI:59776"/>
    </ligand>
</feature>
<comment type="caution">
    <text evidence="10">The sequence shown here is derived from an EMBL/GenBank/DDBJ whole genome shotgun (WGS) entry which is preliminary data.</text>
</comment>
<keyword evidence="5" id="KW-0520">NAD</keyword>
<feature type="domain" description="Glyceraldehyde 3-phosphate dehydrogenase NAD(P) binding" evidence="9">
    <location>
        <begin position="1"/>
        <end position="150"/>
    </location>
</feature>
<organism evidence="10 11">
    <name type="scientific">Candidatus Coatesbacteria bacterium RBG_13_66_14</name>
    <dbReference type="NCBI Taxonomy" id="1817816"/>
    <lineage>
        <taxon>Bacteria</taxon>
        <taxon>Candidatus Coatesiibacteriota</taxon>
    </lineage>
</organism>
<dbReference type="Gene3D" id="3.30.360.10">
    <property type="entry name" value="Dihydrodipicolinate Reductase, domain 2"/>
    <property type="match status" value="1"/>
</dbReference>
<evidence type="ECO:0000256" key="4">
    <source>
        <dbReference type="PIRSR" id="PIRSR000149-2"/>
    </source>
</evidence>
<dbReference type="AlphaFoldDB" id="A0A1F5EY94"/>
<evidence type="ECO:0000256" key="3">
    <source>
        <dbReference type="PIRSR" id="PIRSR000149-1"/>
    </source>
</evidence>
<dbReference type="PROSITE" id="PS00071">
    <property type="entry name" value="GAPDH"/>
    <property type="match status" value="1"/>
</dbReference>
<dbReference type="Proteomes" id="UP000177187">
    <property type="component" value="Unassembled WGS sequence"/>
</dbReference>
<feature type="binding site" evidence="5">
    <location>
        <position position="76"/>
    </location>
    <ligand>
        <name>NAD(+)</name>
        <dbReference type="ChEBI" id="CHEBI:57540"/>
    </ligand>
</feature>
<keyword evidence="2 8" id="KW-0560">Oxidoreductase</keyword>
<evidence type="ECO:0000256" key="6">
    <source>
        <dbReference type="PIRSR" id="PIRSR000149-4"/>
    </source>
</evidence>
<feature type="binding site" evidence="5">
    <location>
        <position position="118"/>
    </location>
    <ligand>
        <name>NAD(+)</name>
        <dbReference type="ChEBI" id="CHEBI:57540"/>
    </ligand>
</feature>
<feature type="binding site" evidence="4">
    <location>
        <position position="231"/>
    </location>
    <ligand>
        <name>D-glyceraldehyde 3-phosphate</name>
        <dbReference type="ChEBI" id="CHEBI:59776"/>
    </ligand>
</feature>
<dbReference type="EMBL" id="MFAF01000125">
    <property type="protein sequence ID" value="OGD72330.1"/>
    <property type="molecule type" value="Genomic_DNA"/>
</dbReference>
<name>A0A1F5EY94_9BACT</name>
<dbReference type="InterPro" id="IPR020828">
    <property type="entry name" value="GlycerAld_3-P_DH_NAD(P)-bd"/>
</dbReference>
<dbReference type="GO" id="GO:0050661">
    <property type="term" value="F:NADP binding"/>
    <property type="evidence" value="ECO:0007669"/>
    <property type="project" value="InterPro"/>
</dbReference>
<dbReference type="Pfam" id="PF00044">
    <property type="entry name" value="Gp_dh_N"/>
    <property type="match status" value="1"/>
</dbReference>
<dbReference type="Pfam" id="PF02800">
    <property type="entry name" value="Gp_dh_C"/>
    <property type="match status" value="1"/>
</dbReference>
<feature type="binding site" evidence="4">
    <location>
        <position position="180"/>
    </location>
    <ligand>
        <name>D-glyceraldehyde 3-phosphate</name>
        <dbReference type="ChEBI" id="CHEBI:59776"/>
    </ligand>
</feature>
<dbReference type="PIRSF" id="PIRSF000149">
    <property type="entry name" value="GAP_DH"/>
    <property type="match status" value="1"/>
</dbReference>
<dbReference type="CDD" id="cd18126">
    <property type="entry name" value="GAPDH_I_C"/>
    <property type="match status" value="1"/>
</dbReference>
<dbReference type="FunFam" id="3.40.50.720:FF:000001">
    <property type="entry name" value="Glyceraldehyde-3-phosphate dehydrogenase"/>
    <property type="match status" value="1"/>
</dbReference>
<sequence>MKVAINGFGRIGRTLLRYARGRYDYEIVAINDITDAKTLAHLLKHDSIHGTYPADVSIDGDYLVVDGDRIRVLAERDPAKLPWGEMGVDVVLEATGLFRDRAGAGKHLQAGAKKVVISAPGKEPDITVVLGVNFDAYDPKKHHIISNASCTTNCLAPVAKVLHESFGIERGLMTTIHSYTNDQRILDLPHKDLRRARAAAMNMIPTTTGAAKAVGLVLPDLAGKLDGIAVRVPTPDVSLVDLVVLLKREATVEEINGAVRAAAEGPLKGILVYCEEPLVSSDFIGNPASSIFDAEYTKSYGSFAKVMSWYDNEWGYSCRTADLIAKLL</sequence>
<gene>
    <name evidence="10" type="ORF">A2Y64_00475</name>
</gene>
<dbReference type="InterPro" id="IPR020830">
    <property type="entry name" value="GlycerAld_3-P_DH_AS"/>
</dbReference>
<protein>
    <recommendedName>
        <fullName evidence="8">Glyceraldehyde-3-phosphate dehydrogenase</fullName>
        <ecNumber evidence="8">1.2.1.-</ecNumber>
    </recommendedName>
</protein>
<comment type="similarity">
    <text evidence="1 7">Belongs to the glyceraldehyde-3-phosphate dehydrogenase family.</text>
</comment>
<evidence type="ECO:0000256" key="1">
    <source>
        <dbReference type="ARBA" id="ARBA00007406"/>
    </source>
</evidence>
<feature type="binding site" evidence="4">
    <location>
        <begin position="149"/>
        <end position="151"/>
    </location>
    <ligand>
        <name>D-glyceraldehyde 3-phosphate</name>
        <dbReference type="ChEBI" id="CHEBI:59776"/>
    </ligand>
</feature>
<dbReference type="STRING" id="1817816.A2Y64_00475"/>
<evidence type="ECO:0000256" key="5">
    <source>
        <dbReference type="PIRSR" id="PIRSR000149-3"/>
    </source>
</evidence>
<dbReference type="Gene3D" id="3.40.50.720">
    <property type="entry name" value="NAD(P)-binding Rossmann-like Domain"/>
    <property type="match status" value="1"/>
</dbReference>
<proteinExistence type="inferred from homology"/>
<keyword evidence="5" id="KW-0547">Nucleotide-binding</keyword>
<dbReference type="CDD" id="cd05214">
    <property type="entry name" value="GAPDH_I_N"/>
    <property type="match status" value="1"/>
</dbReference>
<dbReference type="InterPro" id="IPR020829">
    <property type="entry name" value="GlycerAld_3-P_DH_cat"/>
</dbReference>
<dbReference type="SMART" id="SM00846">
    <property type="entry name" value="Gp_dh_N"/>
    <property type="match status" value="1"/>
</dbReference>
<dbReference type="InterPro" id="IPR006424">
    <property type="entry name" value="Glyceraldehyde-3-P_DH_1"/>
</dbReference>
<dbReference type="NCBIfam" id="TIGR01534">
    <property type="entry name" value="GAPDH-I"/>
    <property type="match status" value="1"/>
</dbReference>
<dbReference type="GO" id="GO:0051287">
    <property type="term" value="F:NAD binding"/>
    <property type="evidence" value="ECO:0007669"/>
    <property type="project" value="InterPro"/>
</dbReference>
<dbReference type="InterPro" id="IPR020831">
    <property type="entry name" value="GlycerAld/Erythrose_P_DH"/>
</dbReference>
<dbReference type="InterPro" id="IPR036291">
    <property type="entry name" value="NAD(P)-bd_dom_sf"/>
</dbReference>
<evidence type="ECO:0000313" key="11">
    <source>
        <dbReference type="Proteomes" id="UP000177187"/>
    </source>
</evidence>
<evidence type="ECO:0000256" key="7">
    <source>
        <dbReference type="RuleBase" id="RU000397"/>
    </source>
</evidence>
<evidence type="ECO:0000256" key="2">
    <source>
        <dbReference type="ARBA" id="ARBA00023002"/>
    </source>
</evidence>
<evidence type="ECO:0000256" key="8">
    <source>
        <dbReference type="RuleBase" id="RU361160"/>
    </source>
</evidence>
<feature type="active site" description="Nucleophile" evidence="3">
    <location>
        <position position="150"/>
    </location>
</feature>
<feature type="binding site" evidence="5">
    <location>
        <begin position="10"/>
        <end position="11"/>
    </location>
    <ligand>
        <name>NAD(+)</name>
        <dbReference type="ChEBI" id="CHEBI:57540"/>
    </ligand>
</feature>
<evidence type="ECO:0000259" key="9">
    <source>
        <dbReference type="SMART" id="SM00846"/>
    </source>
</evidence>
<dbReference type="SUPFAM" id="SSF51735">
    <property type="entry name" value="NAD(P)-binding Rossmann-fold domains"/>
    <property type="match status" value="1"/>
</dbReference>
<feature type="binding site" evidence="5">
    <location>
        <position position="312"/>
    </location>
    <ligand>
        <name>NAD(+)</name>
        <dbReference type="ChEBI" id="CHEBI:57540"/>
    </ligand>
</feature>
<feature type="binding site" evidence="5">
    <location>
        <position position="32"/>
    </location>
    <ligand>
        <name>NAD(+)</name>
        <dbReference type="ChEBI" id="CHEBI:57540"/>
    </ligand>
</feature>
<evidence type="ECO:0000313" key="10">
    <source>
        <dbReference type="EMBL" id="OGD72330.1"/>
    </source>
</evidence>
<dbReference type="PRINTS" id="PR00078">
    <property type="entry name" value="G3PDHDRGNASE"/>
</dbReference>
<dbReference type="SUPFAM" id="SSF55347">
    <property type="entry name" value="Glyceraldehyde-3-phosphate dehydrogenase-like, C-terminal domain"/>
    <property type="match status" value="1"/>
</dbReference>